<evidence type="ECO:0000313" key="1">
    <source>
        <dbReference type="EMBL" id="OCT78695.1"/>
    </source>
</evidence>
<proteinExistence type="predicted"/>
<organism evidence="1 2">
    <name type="scientific">Xenopus laevis</name>
    <name type="common">African clawed frog</name>
    <dbReference type="NCBI Taxonomy" id="8355"/>
    <lineage>
        <taxon>Eukaryota</taxon>
        <taxon>Metazoa</taxon>
        <taxon>Chordata</taxon>
        <taxon>Craniata</taxon>
        <taxon>Vertebrata</taxon>
        <taxon>Euteleostomi</taxon>
        <taxon>Amphibia</taxon>
        <taxon>Batrachia</taxon>
        <taxon>Anura</taxon>
        <taxon>Pipoidea</taxon>
        <taxon>Pipidae</taxon>
        <taxon>Xenopodinae</taxon>
        <taxon>Xenopus</taxon>
        <taxon>Xenopus</taxon>
    </lineage>
</organism>
<dbReference type="Proteomes" id="UP000694892">
    <property type="component" value="Chromosome 5S"/>
</dbReference>
<dbReference type="AlphaFoldDB" id="A0A974HI27"/>
<evidence type="ECO:0000313" key="2">
    <source>
        <dbReference type="Proteomes" id="UP000694892"/>
    </source>
</evidence>
<protein>
    <submittedName>
        <fullName evidence="1">Uncharacterized protein</fullName>
    </submittedName>
</protein>
<reference evidence="2" key="1">
    <citation type="journal article" date="2016" name="Nature">
        <title>Genome evolution in the allotetraploid frog Xenopus laevis.</title>
        <authorList>
            <person name="Session A.M."/>
            <person name="Uno Y."/>
            <person name="Kwon T."/>
            <person name="Chapman J.A."/>
            <person name="Toyoda A."/>
            <person name="Takahashi S."/>
            <person name="Fukui A."/>
            <person name="Hikosaka A."/>
            <person name="Suzuki A."/>
            <person name="Kondo M."/>
            <person name="van Heeringen S.J."/>
            <person name="Quigley I."/>
            <person name="Heinz S."/>
            <person name="Ogino H."/>
            <person name="Ochi H."/>
            <person name="Hellsten U."/>
            <person name="Lyons J.B."/>
            <person name="Simakov O."/>
            <person name="Putnam N."/>
            <person name="Stites J."/>
            <person name="Kuroki Y."/>
            <person name="Tanaka T."/>
            <person name="Michiue T."/>
            <person name="Watanabe M."/>
            <person name="Bogdanovic O."/>
            <person name="Lister R."/>
            <person name="Georgiou G."/>
            <person name="Paranjpe S.S."/>
            <person name="van Kruijsbergen I."/>
            <person name="Shu S."/>
            <person name="Carlson J."/>
            <person name="Kinoshita T."/>
            <person name="Ohta Y."/>
            <person name="Mawaribuchi S."/>
            <person name="Jenkins J."/>
            <person name="Grimwood J."/>
            <person name="Schmutz J."/>
            <person name="Mitros T."/>
            <person name="Mozaffari S.V."/>
            <person name="Suzuki Y."/>
            <person name="Haramoto Y."/>
            <person name="Yamamoto T.S."/>
            <person name="Takagi C."/>
            <person name="Heald R."/>
            <person name="Miller K."/>
            <person name="Haudenschild C."/>
            <person name="Kitzman J."/>
            <person name="Nakayama T."/>
            <person name="Izutsu Y."/>
            <person name="Robert J."/>
            <person name="Fortriede J."/>
            <person name="Burns K."/>
            <person name="Lotay V."/>
            <person name="Karimi K."/>
            <person name="Yasuoka Y."/>
            <person name="Dichmann D.S."/>
            <person name="Flajnik M.F."/>
            <person name="Houston D.W."/>
            <person name="Shendure J."/>
            <person name="DuPasquier L."/>
            <person name="Vize P.D."/>
            <person name="Zorn A.M."/>
            <person name="Ito M."/>
            <person name="Marcotte E.M."/>
            <person name="Wallingford J.B."/>
            <person name="Ito Y."/>
            <person name="Asashima M."/>
            <person name="Ueno N."/>
            <person name="Matsuda Y."/>
            <person name="Veenstra G.J."/>
            <person name="Fujiyama A."/>
            <person name="Harland R.M."/>
            <person name="Taira M."/>
            <person name="Rokhsar D.S."/>
        </authorList>
    </citation>
    <scope>NUCLEOTIDE SEQUENCE [LARGE SCALE GENOMIC DNA]</scope>
    <source>
        <strain evidence="2">J</strain>
    </source>
</reference>
<sequence>MPHFLCTYFAYKSIGVSIHSSFPTFTMKSHMLWKPHSFRCAIRENPHSGSYFTNPPKTFTAHGQFGLHTPH</sequence>
<dbReference type="EMBL" id="CM004475">
    <property type="protein sequence ID" value="OCT78695.1"/>
    <property type="molecule type" value="Genomic_DNA"/>
</dbReference>
<name>A0A974HI27_XENLA</name>
<accession>A0A974HI27</accession>
<gene>
    <name evidence="1" type="ORF">XELAEV_18029782mg</name>
</gene>